<dbReference type="EMBL" id="JAYGHX010000010">
    <property type="protein sequence ID" value="MEA5392325.1"/>
    <property type="molecule type" value="Genomic_DNA"/>
</dbReference>
<keyword evidence="1" id="KW-0812">Transmembrane</keyword>
<keyword evidence="1" id="KW-0472">Membrane</keyword>
<sequence length="147" mass="15888">MTPLVLSAPLVLAAPLWRTIPQPLVLRVLVAAVGLVLIAAELWWFLGRHGGDVVASEGEQGVQEITIAVDGGYSPSQIRVKAGRPVRLRFHRTDPSGCVAQVIFPDFQRTLDLPLGATTSIELLPTRPGPYPFHCGMNMVRGSIEAE</sequence>
<evidence type="ECO:0000313" key="4">
    <source>
        <dbReference type="Proteomes" id="UP001304461"/>
    </source>
</evidence>
<evidence type="ECO:0000259" key="2">
    <source>
        <dbReference type="Pfam" id="PF13473"/>
    </source>
</evidence>
<keyword evidence="1" id="KW-1133">Transmembrane helix</keyword>
<dbReference type="RefSeq" id="WP_323306282.1">
    <property type="nucleotide sequence ID" value="NZ_JAYGHX010000010.1"/>
</dbReference>
<evidence type="ECO:0000313" key="3">
    <source>
        <dbReference type="EMBL" id="MEA5392325.1"/>
    </source>
</evidence>
<dbReference type="InterPro" id="IPR008972">
    <property type="entry name" value="Cupredoxin"/>
</dbReference>
<keyword evidence="4" id="KW-1185">Reference proteome</keyword>
<proteinExistence type="predicted"/>
<gene>
    <name evidence="3" type="ORF">VB738_13765</name>
</gene>
<evidence type="ECO:0000256" key="1">
    <source>
        <dbReference type="SAM" id="Phobius"/>
    </source>
</evidence>
<protein>
    <submittedName>
        <fullName evidence="3">Cupredoxin domain-containing protein</fullName>
    </submittedName>
</protein>
<organism evidence="3 4">
    <name type="scientific">Cyanobium gracile UHCC 0139</name>
    <dbReference type="NCBI Taxonomy" id="3110308"/>
    <lineage>
        <taxon>Bacteria</taxon>
        <taxon>Bacillati</taxon>
        <taxon>Cyanobacteriota</taxon>
        <taxon>Cyanophyceae</taxon>
        <taxon>Synechococcales</taxon>
        <taxon>Prochlorococcaceae</taxon>
        <taxon>Cyanobium</taxon>
    </lineage>
</organism>
<feature type="domain" description="EfeO-type cupredoxin-like" evidence="2">
    <location>
        <begin position="39"/>
        <end position="144"/>
    </location>
</feature>
<dbReference type="SUPFAM" id="SSF49503">
    <property type="entry name" value="Cupredoxins"/>
    <property type="match status" value="1"/>
</dbReference>
<reference evidence="3 4" key="1">
    <citation type="submission" date="2023-12" db="EMBL/GenBank/DDBJ databases">
        <title>Baltic Sea Cyanobacteria.</title>
        <authorList>
            <person name="Delbaje E."/>
            <person name="Fewer D.P."/>
            <person name="Shishido T.K."/>
        </authorList>
    </citation>
    <scope>NUCLEOTIDE SEQUENCE [LARGE SCALE GENOMIC DNA]</scope>
    <source>
        <strain evidence="3 4">UHCC 0139</strain>
    </source>
</reference>
<dbReference type="Proteomes" id="UP001304461">
    <property type="component" value="Unassembled WGS sequence"/>
</dbReference>
<dbReference type="Gene3D" id="2.60.40.420">
    <property type="entry name" value="Cupredoxins - blue copper proteins"/>
    <property type="match status" value="1"/>
</dbReference>
<accession>A0ABU5RX11</accession>
<dbReference type="Pfam" id="PF13473">
    <property type="entry name" value="Cupredoxin_1"/>
    <property type="match status" value="1"/>
</dbReference>
<comment type="caution">
    <text evidence="3">The sequence shown here is derived from an EMBL/GenBank/DDBJ whole genome shotgun (WGS) entry which is preliminary data.</text>
</comment>
<feature type="transmembrane region" description="Helical" evidence="1">
    <location>
        <begin position="28"/>
        <end position="46"/>
    </location>
</feature>
<name>A0ABU5RX11_9CYAN</name>
<dbReference type="InterPro" id="IPR028096">
    <property type="entry name" value="EfeO_Cupredoxin"/>
</dbReference>